<name>L1JTA5_GUITC</name>
<evidence type="ECO:0000259" key="1">
    <source>
        <dbReference type="PROSITE" id="PS50042"/>
    </source>
</evidence>
<dbReference type="InterPro" id="IPR000595">
    <property type="entry name" value="cNMP-bd_dom"/>
</dbReference>
<evidence type="ECO:0000313" key="4">
    <source>
        <dbReference type="Proteomes" id="UP000011087"/>
    </source>
</evidence>
<dbReference type="PROSITE" id="PS50042">
    <property type="entry name" value="CNMP_BINDING_3"/>
    <property type="match status" value="1"/>
</dbReference>
<dbReference type="SUPFAM" id="SSF51206">
    <property type="entry name" value="cAMP-binding domain-like"/>
    <property type="match status" value="1"/>
</dbReference>
<dbReference type="GO" id="GO:0003254">
    <property type="term" value="P:regulation of membrane depolarization"/>
    <property type="evidence" value="ECO:0007669"/>
    <property type="project" value="TreeGrafter"/>
</dbReference>
<dbReference type="PANTHER" id="PTHR45689:SF14">
    <property type="entry name" value="CYCLIC NUCLEOTIDE-GATED CATION CHANNEL SUBUNIT A-LIKE PROTEIN"/>
    <property type="match status" value="1"/>
</dbReference>
<dbReference type="EnsemblProtists" id="EKX51554">
    <property type="protein sequence ID" value="EKX51554"/>
    <property type="gene ID" value="GUITHDRAFT_102817"/>
</dbReference>
<dbReference type="GO" id="GO:0098855">
    <property type="term" value="C:HCN channel complex"/>
    <property type="evidence" value="ECO:0007669"/>
    <property type="project" value="TreeGrafter"/>
</dbReference>
<dbReference type="Gene3D" id="2.60.120.10">
    <property type="entry name" value="Jelly Rolls"/>
    <property type="match status" value="1"/>
</dbReference>
<proteinExistence type="predicted"/>
<evidence type="ECO:0000313" key="2">
    <source>
        <dbReference type="EMBL" id="EKX51554.1"/>
    </source>
</evidence>
<gene>
    <name evidence="2" type="ORF">GUITHDRAFT_102817</name>
</gene>
<dbReference type="InterPro" id="IPR014710">
    <property type="entry name" value="RmlC-like_jellyroll"/>
</dbReference>
<dbReference type="HOGENOM" id="CLU_678717_0_0_1"/>
<evidence type="ECO:0000313" key="3">
    <source>
        <dbReference type="EnsemblProtists" id="EKX51554"/>
    </source>
</evidence>
<dbReference type="GO" id="GO:0035725">
    <property type="term" value="P:sodium ion transmembrane transport"/>
    <property type="evidence" value="ECO:0007669"/>
    <property type="project" value="TreeGrafter"/>
</dbReference>
<keyword evidence="4" id="KW-1185">Reference proteome</keyword>
<reference evidence="2 4" key="1">
    <citation type="journal article" date="2012" name="Nature">
        <title>Algal genomes reveal evolutionary mosaicism and the fate of nucleomorphs.</title>
        <authorList>
            <consortium name="DOE Joint Genome Institute"/>
            <person name="Curtis B.A."/>
            <person name="Tanifuji G."/>
            <person name="Burki F."/>
            <person name="Gruber A."/>
            <person name="Irimia M."/>
            <person name="Maruyama S."/>
            <person name="Arias M.C."/>
            <person name="Ball S.G."/>
            <person name="Gile G.H."/>
            <person name="Hirakawa Y."/>
            <person name="Hopkins J.F."/>
            <person name="Kuo A."/>
            <person name="Rensing S.A."/>
            <person name="Schmutz J."/>
            <person name="Symeonidi A."/>
            <person name="Elias M."/>
            <person name="Eveleigh R.J."/>
            <person name="Herman E.K."/>
            <person name="Klute M.J."/>
            <person name="Nakayama T."/>
            <person name="Obornik M."/>
            <person name="Reyes-Prieto A."/>
            <person name="Armbrust E.V."/>
            <person name="Aves S.J."/>
            <person name="Beiko R.G."/>
            <person name="Coutinho P."/>
            <person name="Dacks J.B."/>
            <person name="Durnford D.G."/>
            <person name="Fast N.M."/>
            <person name="Green B.R."/>
            <person name="Grisdale C.J."/>
            <person name="Hempel F."/>
            <person name="Henrissat B."/>
            <person name="Hoppner M.P."/>
            <person name="Ishida K."/>
            <person name="Kim E."/>
            <person name="Koreny L."/>
            <person name="Kroth P.G."/>
            <person name="Liu Y."/>
            <person name="Malik S.B."/>
            <person name="Maier U.G."/>
            <person name="McRose D."/>
            <person name="Mock T."/>
            <person name="Neilson J.A."/>
            <person name="Onodera N.T."/>
            <person name="Poole A.M."/>
            <person name="Pritham E.J."/>
            <person name="Richards T.A."/>
            <person name="Rocap G."/>
            <person name="Roy S.W."/>
            <person name="Sarai C."/>
            <person name="Schaack S."/>
            <person name="Shirato S."/>
            <person name="Slamovits C.H."/>
            <person name="Spencer D.F."/>
            <person name="Suzuki S."/>
            <person name="Worden A.Z."/>
            <person name="Zauner S."/>
            <person name="Barry K."/>
            <person name="Bell C."/>
            <person name="Bharti A.K."/>
            <person name="Crow J.A."/>
            <person name="Grimwood J."/>
            <person name="Kramer R."/>
            <person name="Lindquist E."/>
            <person name="Lucas S."/>
            <person name="Salamov A."/>
            <person name="McFadden G.I."/>
            <person name="Lane C.E."/>
            <person name="Keeling P.J."/>
            <person name="Gray M.W."/>
            <person name="Grigoriev I.V."/>
            <person name="Archibald J.M."/>
        </authorList>
    </citation>
    <scope>NUCLEOTIDE SEQUENCE</scope>
    <source>
        <strain evidence="2 4">CCMP2712</strain>
    </source>
</reference>
<dbReference type="SMART" id="SM00100">
    <property type="entry name" value="cNMP"/>
    <property type="match status" value="1"/>
</dbReference>
<dbReference type="KEGG" id="gtt:GUITHDRAFT_102817"/>
<dbReference type="AlphaFoldDB" id="L1JTA5"/>
<dbReference type="CDD" id="cd00038">
    <property type="entry name" value="CAP_ED"/>
    <property type="match status" value="1"/>
</dbReference>
<dbReference type="OrthoDB" id="421226at2759"/>
<dbReference type="InterPro" id="IPR051413">
    <property type="entry name" value="K/Na_HCN_channel"/>
</dbReference>
<dbReference type="EMBL" id="JH992975">
    <property type="protein sequence ID" value="EKX51554.1"/>
    <property type="molecule type" value="Genomic_DNA"/>
</dbReference>
<dbReference type="Proteomes" id="UP000011087">
    <property type="component" value="Unassembled WGS sequence"/>
</dbReference>
<dbReference type="PaxDb" id="55529-EKX51554"/>
<reference evidence="3" key="3">
    <citation type="submission" date="2016-03" db="UniProtKB">
        <authorList>
            <consortium name="EnsemblProtists"/>
        </authorList>
    </citation>
    <scope>IDENTIFICATION</scope>
</reference>
<dbReference type="eggNOG" id="KOG0498">
    <property type="taxonomic scope" value="Eukaryota"/>
</dbReference>
<dbReference type="GeneID" id="17308238"/>
<feature type="domain" description="Cyclic nucleotide-binding" evidence="1">
    <location>
        <begin position="260"/>
        <end position="368"/>
    </location>
</feature>
<dbReference type="RefSeq" id="XP_005838534.1">
    <property type="nucleotide sequence ID" value="XM_005838477.1"/>
</dbReference>
<accession>L1JTA5</accession>
<dbReference type="PRINTS" id="PR00103">
    <property type="entry name" value="CAMPKINASE"/>
</dbReference>
<reference evidence="4" key="2">
    <citation type="submission" date="2012-11" db="EMBL/GenBank/DDBJ databases">
        <authorList>
            <person name="Kuo A."/>
            <person name="Curtis B.A."/>
            <person name="Tanifuji G."/>
            <person name="Burki F."/>
            <person name="Gruber A."/>
            <person name="Irimia M."/>
            <person name="Maruyama S."/>
            <person name="Arias M.C."/>
            <person name="Ball S.G."/>
            <person name="Gile G.H."/>
            <person name="Hirakawa Y."/>
            <person name="Hopkins J.F."/>
            <person name="Rensing S.A."/>
            <person name="Schmutz J."/>
            <person name="Symeonidi A."/>
            <person name="Elias M."/>
            <person name="Eveleigh R.J."/>
            <person name="Herman E.K."/>
            <person name="Klute M.J."/>
            <person name="Nakayama T."/>
            <person name="Obornik M."/>
            <person name="Reyes-Prieto A."/>
            <person name="Armbrust E.V."/>
            <person name="Aves S.J."/>
            <person name="Beiko R.G."/>
            <person name="Coutinho P."/>
            <person name="Dacks J.B."/>
            <person name="Durnford D.G."/>
            <person name="Fast N.M."/>
            <person name="Green B.R."/>
            <person name="Grisdale C."/>
            <person name="Hempe F."/>
            <person name="Henrissat B."/>
            <person name="Hoppner M.P."/>
            <person name="Ishida K.-I."/>
            <person name="Kim E."/>
            <person name="Koreny L."/>
            <person name="Kroth P.G."/>
            <person name="Liu Y."/>
            <person name="Malik S.-B."/>
            <person name="Maier U.G."/>
            <person name="McRose D."/>
            <person name="Mock T."/>
            <person name="Neilson J.A."/>
            <person name="Onodera N.T."/>
            <person name="Poole A.M."/>
            <person name="Pritham E.J."/>
            <person name="Richards T.A."/>
            <person name="Rocap G."/>
            <person name="Roy S.W."/>
            <person name="Sarai C."/>
            <person name="Schaack S."/>
            <person name="Shirato S."/>
            <person name="Slamovits C.H."/>
            <person name="Spencer D.F."/>
            <person name="Suzuki S."/>
            <person name="Worden A.Z."/>
            <person name="Zauner S."/>
            <person name="Barry K."/>
            <person name="Bell C."/>
            <person name="Bharti A.K."/>
            <person name="Crow J.A."/>
            <person name="Grimwood J."/>
            <person name="Kramer R."/>
            <person name="Lindquist E."/>
            <person name="Lucas S."/>
            <person name="Salamov A."/>
            <person name="McFadden G.I."/>
            <person name="Lane C.E."/>
            <person name="Keeling P.J."/>
            <person name="Gray M.W."/>
            <person name="Grigoriev I.V."/>
            <person name="Archibald J.M."/>
        </authorList>
    </citation>
    <scope>NUCLEOTIDE SEQUENCE</scope>
    <source>
        <strain evidence="4">CCMP2712</strain>
    </source>
</reference>
<dbReference type="Pfam" id="PF00027">
    <property type="entry name" value="cNMP_binding"/>
    <property type="match status" value="1"/>
</dbReference>
<dbReference type="PANTHER" id="PTHR45689">
    <property type="entry name" value="I[[H]] CHANNEL, ISOFORM E"/>
    <property type="match status" value="1"/>
</dbReference>
<dbReference type="GO" id="GO:0005249">
    <property type="term" value="F:voltage-gated potassium channel activity"/>
    <property type="evidence" value="ECO:0007669"/>
    <property type="project" value="TreeGrafter"/>
</dbReference>
<sequence>MAHRARSGSESDIYRAQKVVHDCRGRAEAPRLARSHSLPEVEEEDVPSWQRLWEKEGCLNDSTRGELRRQLQRSFLGYRSPRATSPDPLYKKYCAEETMNSSCNEWAHQSESTTSPSQNSSTSMLPELYAWADMKTLQDSNEGIQIFCLLERDGFLKIMDGRNADIEMGKLNVKELEVYSPSNASCEVIISTNVDASDDPNNSLRICFNEPVDALKWVGALVMYGAAQKGTTIAAGNDQVSESTSSEVKLYKASWRQFAFFSRMSYKVLNIVVKKLREVKFQAGDIIVKQGSVGDSMYFIDTGVAYAMFRGEIAQELSTGDFFGEIAFISMCGKLLENSDDDCKRACDVVAHTDCRCFELKVPNFLSVCEDSESQRLDLMRILSLTAETRMENIAKMKEKMKNNKN</sequence>
<dbReference type="InterPro" id="IPR018490">
    <property type="entry name" value="cNMP-bd_dom_sf"/>
</dbReference>
<protein>
    <recommendedName>
        <fullName evidence="1">Cyclic nucleotide-binding domain-containing protein</fullName>
    </recommendedName>
</protein>
<organism evidence="2">
    <name type="scientific">Guillardia theta (strain CCMP2712)</name>
    <name type="common">Cryptophyte</name>
    <dbReference type="NCBI Taxonomy" id="905079"/>
    <lineage>
        <taxon>Eukaryota</taxon>
        <taxon>Cryptophyceae</taxon>
        <taxon>Pyrenomonadales</taxon>
        <taxon>Geminigeraceae</taxon>
        <taxon>Guillardia</taxon>
    </lineage>
</organism>